<dbReference type="AlphaFoldDB" id="A0A5C4VUP3"/>
<name>A0A5C4VUP3_9ACTN</name>
<dbReference type="Proteomes" id="UP000313231">
    <property type="component" value="Unassembled WGS sequence"/>
</dbReference>
<dbReference type="RefSeq" id="WP_139623029.1">
    <property type="nucleotide sequence ID" value="NZ_VDMP01000024.1"/>
</dbReference>
<sequence>MTDPELTYQALVSGNPSGLRGDAETLMSVSAKLNDARTGIETAAGVPVWVGGAANAYTMRASSLVYGVSVVREAVVRAQGALLTAEAAYLDLESQAITIIGKWRQRDTAMPALLTQLYAYLVQGALLAVGRSYNRQLAAIAAALKGEPVDTSELDEETRAWVEKGAARTEGWAGGGLGPMIPNIAANGDDRGLIPQGLGYDPETRSLLQTYYPEAGGDSVLSVVDEVTGNEQTEVKLGGFGEEVDKPNHHAGGVAVDGDSVYVTDNGKVFEYSLKDIQAAVPGTTVQQTRPPTFVDAHSYSAVHDGTLYVGDHYQNVMYAYQKDATGTWQQVRAPDGAPLTIPTPDRVQGVLVRDGEFVFSTSFGRTNESAVVVQDRDTGERSDEYPFPNMAEGIVEVDGQVYVTYESGAAKYDHVNSKTPWWPFDEEDNPDDLWAMRYLTATPLGELGLESEVEVEPATLRSASSDLDDAAFVVNKQHTEISDVDVAATDFGMVPAAAALAKAIDTLVTEAAAQLKLGGLAVADLADGLWNSGKDYDVTDLAVQAAFDSLRSTA</sequence>
<reference evidence="1 2" key="1">
    <citation type="journal article" date="2016" name="Int. J. Syst. Evol. Microbiol.">
        <title>Nocardioides albidus sp. nov., an actinobacterium isolated from garden soil.</title>
        <authorList>
            <person name="Singh H."/>
            <person name="Du J."/>
            <person name="Trinh H."/>
            <person name="Won K."/>
            <person name="Yang J.E."/>
            <person name="Yin C."/>
            <person name="Kook M."/>
            <person name="Yi T.H."/>
        </authorList>
    </citation>
    <scope>NUCLEOTIDE SEQUENCE [LARGE SCALE GENOMIC DNA]</scope>
    <source>
        <strain evidence="1 2">CCTCC AB 2015297</strain>
    </source>
</reference>
<comment type="caution">
    <text evidence="1">The sequence shown here is derived from an EMBL/GenBank/DDBJ whole genome shotgun (WGS) entry which is preliminary data.</text>
</comment>
<dbReference type="EMBL" id="VDMP01000024">
    <property type="protein sequence ID" value="TNM39538.1"/>
    <property type="molecule type" value="Genomic_DNA"/>
</dbReference>
<protein>
    <submittedName>
        <fullName evidence="1">Uncharacterized protein</fullName>
    </submittedName>
</protein>
<evidence type="ECO:0000313" key="2">
    <source>
        <dbReference type="Proteomes" id="UP000313231"/>
    </source>
</evidence>
<evidence type="ECO:0000313" key="1">
    <source>
        <dbReference type="EMBL" id="TNM39538.1"/>
    </source>
</evidence>
<gene>
    <name evidence="1" type="ORF">FHP29_11670</name>
</gene>
<proteinExistence type="predicted"/>
<dbReference type="OrthoDB" id="5380360at2"/>
<dbReference type="SUPFAM" id="SSF50998">
    <property type="entry name" value="Quinoprotein alcohol dehydrogenase-like"/>
    <property type="match status" value="1"/>
</dbReference>
<keyword evidence="2" id="KW-1185">Reference proteome</keyword>
<accession>A0A5C4VUP3</accession>
<dbReference type="InterPro" id="IPR011047">
    <property type="entry name" value="Quinoprotein_ADH-like_sf"/>
</dbReference>
<organism evidence="1 2">
    <name type="scientific">Nocardioides albidus</name>
    <dbReference type="NCBI Taxonomy" id="1517589"/>
    <lineage>
        <taxon>Bacteria</taxon>
        <taxon>Bacillati</taxon>
        <taxon>Actinomycetota</taxon>
        <taxon>Actinomycetes</taxon>
        <taxon>Propionibacteriales</taxon>
        <taxon>Nocardioidaceae</taxon>
        <taxon>Nocardioides</taxon>
    </lineage>
</organism>
<dbReference type="Gene3D" id="2.40.128.630">
    <property type="match status" value="1"/>
</dbReference>